<evidence type="ECO:0000313" key="3">
    <source>
        <dbReference type="Proteomes" id="UP000002212"/>
    </source>
</evidence>
<organism evidence="2 3">
    <name type="scientific">Rhodococcus opacus (strain B4)</name>
    <dbReference type="NCBI Taxonomy" id="632772"/>
    <lineage>
        <taxon>Bacteria</taxon>
        <taxon>Bacillati</taxon>
        <taxon>Actinomycetota</taxon>
        <taxon>Actinomycetes</taxon>
        <taxon>Mycobacteriales</taxon>
        <taxon>Nocardiaceae</taxon>
        <taxon>Rhodococcus</taxon>
    </lineage>
</organism>
<name>C1B1B7_RHOOB</name>
<dbReference type="EMBL" id="AP011115">
    <property type="protein sequence ID" value="BAH54612.1"/>
    <property type="molecule type" value="Genomic_DNA"/>
</dbReference>
<dbReference type="AlphaFoldDB" id="C1B1B7"/>
<protein>
    <recommendedName>
        <fullName evidence="1">DUF559 domain-containing protein</fullName>
    </recommendedName>
</protein>
<dbReference type="Proteomes" id="UP000002212">
    <property type="component" value="Chromosome"/>
</dbReference>
<proteinExistence type="predicted"/>
<dbReference type="SUPFAM" id="SSF52980">
    <property type="entry name" value="Restriction endonuclease-like"/>
    <property type="match status" value="1"/>
</dbReference>
<dbReference type="STRING" id="632772.ROP_63650"/>
<evidence type="ECO:0000259" key="1">
    <source>
        <dbReference type="Pfam" id="PF04480"/>
    </source>
</evidence>
<evidence type="ECO:0000313" key="2">
    <source>
        <dbReference type="EMBL" id="BAH54612.1"/>
    </source>
</evidence>
<feature type="domain" description="DUF559" evidence="1">
    <location>
        <begin position="69"/>
        <end position="135"/>
    </location>
</feature>
<dbReference type="Gene3D" id="3.40.960.10">
    <property type="entry name" value="VSR Endonuclease"/>
    <property type="match status" value="1"/>
</dbReference>
<dbReference type="InterPro" id="IPR007569">
    <property type="entry name" value="DUF559"/>
</dbReference>
<dbReference type="KEGG" id="rop:ROP_63650"/>
<dbReference type="InterPro" id="IPR011335">
    <property type="entry name" value="Restrct_endonuc-II-like"/>
</dbReference>
<sequence>MTTRTRTLKELTDAGIPRSTIASGAGVAAWRPSALLSHRTAAWLYGWLPEPVDIEATIPRGLRVTPPDWLRLYRRELSRRGLHLEANHPIGPYVGDFVDEVARIVVEVDGREFHSEPEVFRHDRRRRNWLGAGGMDGWRSASPPTTCRRVPM</sequence>
<reference evidence="2 3" key="1">
    <citation type="submission" date="2009-03" db="EMBL/GenBank/DDBJ databases">
        <title>Comparison of the complete genome sequences of Rhodococcus erythropolis PR4 and Rhodococcus opacus B4.</title>
        <authorList>
            <person name="Takarada H."/>
            <person name="Sekine M."/>
            <person name="Hosoyama A."/>
            <person name="Yamada R."/>
            <person name="Fujisawa T."/>
            <person name="Omata S."/>
            <person name="Shimizu A."/>
            <person name="Tsukatani N."/>
            <person name="Tanikawa S."/>
            <person name="Fujita N."/>
            <person name="Harayama S."/>
        </authorList>
    </citation>
    <scope>NUCLEOTIDE SEQUENCE [LARGE SCALE GENOMIC DNA]</scope>
    <source>
        <strain evidence="2 3">B4</strain>
    </source>
</reference>
<dbReference type="PATRIC" id="fig|632772.20.peg.6646"/>
<gene>
    <name evidence="2" type="ordered locus">ROP_63650</name>
</gene>
<dbReference type="HOGENOM" id="CLU_1720935_0_0_11"/>
<dbReference type="RefSeq" id="WP_015890068.1">
    <property type="nucleotide sequence ID" value="NC_012522.1"/>
</dbReference>
<accession>C1B1B7</accession>
<dbReference type="Pfam" id="PF04480">
    <property type="entry name" value="DUF559"/>
    <property type="match status" value="1"/>
</dbReference>